<gene>
    <name evidence="1" type="ORF">CIAN88_16100</name>
</gene>
<proteinExistence type="predicted"/>
<dbReference type="AlphaFoldDB" id="A0A099I2H6"/>
<sequence>MKRNKEIKICFTNDELSLLNSYVSKAGYTSREKYIRTVLLESVPKEQPSIDYQKLINEFNSIGNNLNQLGKLSYYQPLIEQDTLLVLAQLKSLISSTELAVRGVS</sequence>
<organism evidence="1 2">
    <name type="scientific">Clostridium innocuum</name>
    <dbReference type="NCBI Taxonomy" id="1522"/>
    <lineage>
        <taxon>Bacteria</taxon>
        <taxon>Bacillati</taxon>
        <taxon>Bacillota</taxon>
        <taxon>Clostridia</taxon>
        <taxon>Eubacteriales</taxon>
        <taxon>Clostridiaceae</taxon>
        <taxon>Clostridium</taxon>
    </lineage>
</organism>
<dbReference type="Pfam" id="PF21983">
    <property type="entry name" value="NikA-like"/>
    <property type="match status" value="1"/>
</dbReference>
<name>A0A099I2H6_CLOIN</name>
<dbReference type="Proteomes" id="UP000030008">
    <property type="component" value="Unassembled WGS sequence"/>
</dbReference>
<dbReference type="EMBL" id="JQIF01000078">
    <property type="protein sequence ID" value="KGJ52174.1"/>
    <property type="molecule type" value="Genomic_DNA"/>
</dbReference>
<reference evidence="1 2" key="1">
    <citation type="submission" date="2014-08" db="EMBL/GenBank/DDBJ databases">
        <title>Clostridium innocuum, an unnegligible vancomycin-resistant pathogen causing extra-intestinal infections.</title>
        <authorList>
            <person name="Feng Y."/>
            <person name="Chiu C.-H."/>
        </authorList>
    </citation>
    <scope>NUCLEOTIDE SEQUENCE [LARGE SCALE GENOMIC DNA]</scope>
    <source>
        <strain evidence="1 2">AN88</strain>
    </source>
</reference>
<comment type="caution">
    <text evidence="1">The sequence shown here is derived from an EMBL/GenBank/DDBJ whole genome shotgun (WGS) entry which is preliminary data.</text>
</comment>
<evidence type="ECO:0000313" key="1">
    <source>
        <dbReference type="EMBL" id="KGJ52174.1"/>
    </source>
</evidence>
<evidence type="ECO:0000313" key="2">
    <source>
        <dbReference type="Proteomes" id="UP000030008"/>
    </source>
</evidence>
<dbReference type="RefSeq" id="WP_044906652.1">
    <property type="nucleotide sequence ID" value="NZ_JAQCQO010000071.1"/>
</dbReference>
<dbReference type="InterPro" id="IPR053842">
    <property type="entry name" value="NikA-like"/>
</dbReference>
<protein>
    <submittedName>
        <fullName evidence="1">MbeCy</fullName>
    </submittedName>
</protein>
<accession>A0A099I2H6</accession>